<dbReference type="Proteomes" id="UP000305401">
    <property type="component" value="Unassembled WGS sequence"/>
</dbReference>
<gene>
    <name evidence="1" type="ORF">E5990_09545</name>
</gene>
<proteinExistence type="predicted"/>
<dbReference type="EMBL" id="SSTG01000152">
    <property type="protein sequence ID" value="THG44896.1"/>
    <property type="molecule type" value="Genomic_DNA"/>
</dbReference>
<evidence type="ECO:0000313" key="1">
    <source>
        <dbReference type="EMBL" id="THG44896.1"/>
    </source>
</evidence>
<comment type="caution">
    <text evidence="1">The sequence shown here is derived from an EMBL/GenBank/DDBJ whole genome shotgun (WGS) entry which is preliminary data.</text>
</comment>
<reference evidence="1" key="1">
    <citation type="submission" date="2019-04" db="EMBL/GenBank/DDBJ databases">
        <title>Microbes associate with the intestines of laboratory mice.</title>
        <authorList>
            <person name="Navarre W."/>
            <person name="Wong E."/>
            <person name="Huang K.C."/>
            <person name="Tropini C."/>
            <person name="Ng K."/>
            <person name="Yu B."/>
        </authorList>
    </citation>
    <scope>NUCLEOTIDE SEQUENCE</scope>
    <source>
        <strain evidence="1">NM86_A22</strain>
    </source>
</reference>
<keyword evidence="2" id="KW-1185">Reference proteome</keyword>
<protein>
    <submittedName>
        <fullName evidence="1">Fibronectin type III domain-containing protein</fullName>
    </submittedName>
</protein>
<sequence>MGSEDAPDLQNPVATESSPISSDLTNTPGWSGTLVYQAGGCAYIQMMGMLMPPVFDASNNEGNYTVKFRARSQDGSDCYVVVAGYGAYDGVTETVGSEWSDHSVLMSGGSAATMFYFLSIGNVLIDDIFVDDGGVSVPSPLSATEFTSTSFKANWLAVDNVDAYSLNVYTWVMDEEAKMTKKYLIQGARVEDTSYTVTGIDFGTPYYYTVASIKGDVVTAESAQVTVVPECVDAPVADEASVVTATGFVGNWSSVDIATKYYMTVSKYHKAQNTFRYKLLDTDYSRYTDGSIGQPVKELAGITDGDWTANMPVYANGMFGLNNQDPNLFKTASMMSPVYDLSHDNGRFVLGFHAVGNKNLKATVSTYKYVGDVPTLTATKDFDVTTQLKEYSFDFDGGTEQSFITITLNEIGDILYFDDMCVSVNLSEGDEVAAPVRTYETIETIETSCMADNLSLISGDRIAYFVRASYCDNKGYIPEVMSDMSNIVVVKLATSGVDDLSADMLVPTVSVSGDKVVVSNNKGGEVLVCGIDGRIVFSAPVVESELTFTLPMTGVYIIKAGNSTFKIVY</sequence>
<accession>A0AC61S3E5</accession>
<evidence type="ECO:0000313" key="2">
    <source>
        <dbReference type="Proteomes" id="UP000305401"/>
    </source>
</evidence>
<organism evidence="1 2">
    <name type="scientific">Muribaculum caecicola</name>
    <dbReference type="NCBI Taxonomy" id="3038144"/>
    <lineage>
        <taxon>Bacteria</taxon>
        <taxon>Pseudomonadati</taxon>
        <taxon>Bacteroidota</taxon>
        <taxon>Bacteroidia</taxon>
        <taxon>Bacteroidales</taxon>
        <taxon>Muribaculaceae</taxon>
        <taxon>Muribaculum</taxon>
    </lineage>
</organism>
<name>A0AC61S3E5_9BACT</name>